<dbReference type="Proteomes" id="UP000299102">
    <property type="component" value="Unassembled WGS sequence"/>
</dbReference>
<feature type="transmembrane region" description="Helical" evidence="2">
    <location>
        <begin position="183"/>
        <end position="205"/>
    </location>
</feature>
<keyword evidence="2" id="KW-0812">Transmembrane</keyword>
<feature type="transmembrane region" description="Helical" evidence="2">
    <location>
        <begin position="117"/>
        <end position="139"/>
    </location>
</feature>
<accession>A0A4C1W4A5</accession>
<evidence type="ECO:0000313" key="4">
    <source>
        <dbReference type="Proteomes" id="UP000299102"/>
    </source>
</evidence>
<name>A0A4C1W4A5_EUMVA</name>
<protein>
    <submittedName>
        <fullName evidence="3">Uncharacterized protein</fullName>
    </submittedName>
</protein>
<keyword evidence="4" id="KW-1185">Reference proteome</keyword>
<comment type="caution">
    <text evidence="3">The sequence shown here is derived from an EMBL/GenBank/DDBJ whole genome shotgun (WGS) entry which is preliminary data.</text>
</comment>
<feature type="region of interest" description="Disordered" evidence="1">
    <location>
        <begin position="1"/>
        <end position="32"/>
    </location>
</feature>
<dbReference type="AlphaFoldDB" id="A0A4C1W4A5"/>
<keyword evidence="2" id="KW-1133">Transmembrane helix</keyword>
<proteinExistence type="predicted"/>
<dbReference type="EMBL" id="BGZK01000473">
    <property type="protein sequence ID" value="GBP45881.1"/>
    <property type="molecule type" value="Genomic_DNA"/>
</dbReference>
<evidence type="ECO:0000256" key="2">
    <source>
        <dbReference type="SAM" id="Phobius"/>
    </source>
</evidence>
<feature type="region of interest" description="Disordered" evidence="1">
    <location>
        <begin position="286"/>
        <end position="307"/>
    </location>
</feature>
<reference evidence="3 4" key="1">
    <citation type="journal article" date="2019" name="Commun. Biol.">
        <title>The bagworm genome reveals a unique fibroin gene that provides high tensile strength.</title>
        <authorList>
            <person name="Kono N."/>
            <person name="Nakamura H."/>
            <person name="Ohtoshi R."/>
            <person name="Tomita M."/>
            <person name="Numata K."/>
            <person name="Arakawa K."/>
        </authorList>
    </citation>
    <scope>NUCLEOTIDE SEQUENCE [LARGE SCALE GENOMIC DNA]</scope>
</reference>
<evidence type="ECO:0000313" key="3">
    <source>
        <dbReference type="EMBL" id="GBP45881.1"/>
    </source>
</evidence>
<sequence length="307" mass="34720">MRIGITTVDRLGNADAKPIHREDGRSPSPSNHAHLIRSRLQNSDEDNKLFWPHERTSDESRQRPPSRAASCRGLDSCCRAAHISIRLVVQIFLLQGEKLPGARLPHALLRLHVMLKYMLFGLWTTSTISILVEVLFHILCVVRGVPASAYKSIGRLLSINPPAPPRPRTRRRIRPQARHHTRLRSWFCSFSVPVTLSISIFFFLFRFRHFPGTAPVLDSDRYEGQVHLLDSYLTFTIWNRSRESNAPLGPPRRHPRRRRVAAYSDGARHAPPINTSFDTKLLLGGAGAGAPRKHRAHRGCGSSPGRF</sequence>
<keyword evidence="2" id="KW-0472">Membrane</keyword>
<evidence type="ECO:0000256" key="1">
    <source>
        <dbReference type="SAM" id="MobiDB-lite"/>
    </source>
</evidence>
<organism evidence="3 4">
    <name type="scientific">Eumeta variegata</name>
    <name type="common">Bagworm moth</name>
    <name type="synonym">Eumeta japonica</name>
    <dbReference type="NCBI Taxonomy" id="151549"/>
    <lineage>
        <taxon>Eukaryota</taxon>
        <taxon>Metazoa</taxon>
        <taxon>Ecdysozoa</taxon>
        <taxon>Arthropoda</taxon>
        <taxon>Hexapoda</taxon>
        <taxon>Insecta</taxon>
        <taxon>Pterygota</taxon>
        <taxon>Neoptera</taxon>
        <taxon>Endopterygota</taxon>
        <taxon>Lepidoptera</taxon>
        <taxon>Glossata</taxon>
        <taxon>Ditrysia</taxon>
        <taxon>Tineoidea</taxon>
        <taxon>Psychidae</taxon>
        <taxon>Oiketicinae</taxon>
        <taxon>Eumeta</taxon>
    </lineage>
</organism>
<gene>
    <name evidence="3" type="ORF">EVAR_31787_1</name>
</gene>